<evidence type="ECO:0000256" key="7">
    <source>
        <dbReference type="ARBA" id="ARBA00022692"/>
    </source>
</evidence>
<dbReference type="CDD" id="cd23284">
    <property type="entry name" value="beta-trefoil_MIR_PMT2-like"/>
    <property type="match status" value="1"/>
</dbReference>
<evidence type="ECO:0000256" key="4">
    <source>
        <dbReference type="ARBA" id="ARBA00012839"/>
    </source>
</evidence>
<feature type="transmembrane region" description="Helical" evidence="14">
    <location>
        <begin position="147"/>
        <end position="165"/>
    </location>
</feature>
<keyword evidence="17" id="KW-1185">Reference proteome</keyword>
<keyword evidence="9 14" id="KW-0256">Endoplasmic reticulum</keyword>
<feature type="transmembrane region" description="Helical" evidence="14">
    <location>
        <begin position="693"/>
        <end position="713"/>
    </location>
</feature>
<evidence type="ECO:0000256" key="1">
    <source>
        <dbReference type="ARBA" id="ARBA00004477"/>
    </source>
</evidence>
<dbReference type="PROSITE" id="PS50919">
    <property type="entry name" value="MIR"/>
    <property type="match status" value="3"/>
</dbReference>
<organism evidence="16 17">
    <name type="scientific">Pneumocystis jirovecii (strain RU7)</name>
    <name type="common">Human pneumocystis pneumonia agent</name>
    <dbReference type="NCBI Taxonomy" id="1408657"/>
    <lineage>
        <taxon>Eukaryota</taxon>
        <taxon>Fungi</taxon>
        <taxon>Dikarya</taxon>
        <taxon>Ascomycota</taxon>
        <taxon>Taphrinomycotina</taxon>
        <taxon>Pneumocystomycetes</taxon>
        <taxon>Pneumocystaceae</taxon>
        <taxon>Pneumocystis</taxon>
    </lineage>
</organism>
<evidence type="ECO:0000256" key="11">
    <source>
        <dbReference type="ARBA" id="ARBA00023136"/>
    </source>
</evidence>
<feature type="transmembrane region" description="Helical" evidence="14">
    <location>
        <begin position="172"/>
        <end position="190"/>
    </location>
</feature>
<dbReference type="OrthoDB" id="292747at2759"/>
<dbReference type="EMBL" id="LFWA01000009">
    <property type="protein sequence ID" value="KTW29562.1"/>
    <property type="molecule type" value="Genomic_DNA"/>
</dbReference>
<accession>A0A0W4ZMF8</accession>
<dbReference type="InterPro" id="IPR036300">
    <property type="entry name" value="MIR_dom_sf"/>
</dbReference>
<protein>
    <recommendedName>
        <fullName evidence="4 14">Dolichyl-phosphate-mannose--protein mannosyltransferase</fullName>
        <ecNumber evidence="4 14">2.4.1.109</ecNumber>
    </recommendedName>
</protein>
<feature type="transmembrane region" description="Helical" evidence="14">
    <location>
        <begin position="637"/>
        <end position="656"/>
    </location>
</feature>
<dbReference type="GeneID" id="28940696"/>
<dbReference type="Pfam" id="PF16192">
    <property type="entry name" value="PMT_4TMC"/>
    <property type="match status" value="1"/>
</dbReference>
<feature type="transmembrane region" description="Helical" evidence="14">
    <location>
        <begin position="196"/>
        <end position="215"/>
    </location>
</feature>
<comment type="catalytic activity">
    <reaction evidence="12 14">
        <text>a di-trans,poly-cis-dolichyl beta-D-mannosyl phosphate + L-threonyl-[protein] = 3-O-(alpha-D-mannosyl)-L-threonyl-[protein] + a di-trans,poly-cis-dolichyl phosphate + H(+)</text>
        <dbReference type="Rhea" id="RHEA:53396"/>
        <dbReference type="Rhea" id="RHEA-COMP:11060"/>
        <dbReference type="Rhea" id="RHEA-COMP:13547"/>
        <dbReference type="Rhea" id="RHEA-COMP:19498"/>
        <dbReference type="Rhea" id="RHEA-COMP:19501"/>
        <dbReference type="ChEBI" id="CHEBI:15378"/>
        <dbReference type="ChEBI" id="CHEBI:30013"/>
        <dbReference type="ChEBI" id="CHEBI:57683"/>
        <dbReference type="ChEBI" id="CHEBI:58211"/>
        <dbReference type="ChEBI" id="CHEBI:137323"/>
        <dbReference type="EC" id="2.4.1.109"/>
    </reaction>
</comment>
<comment type="catalytic activity">
    <reaction evidence="13 14">
        <text>a di-trans,poly-cis-dolichyl beta-D-mannosyl phosphate + L-seryl-[protein] = 3-O-(alpha-D-mannosyl)-L-seryl-[protein] + a di-trans,poly-cis-dolichyl phosphate + H(+)</text>
        <dbReference type="Rhea" id="RHEA:17377"/>
        <dbReference type="Rhea" id="RHEA-COMP:9863"/>
        <dbReference type="Rhea" id="RHEA-COMP:13546"/>
        <dbReference type="Rhea" id="RHEA-COMP:19498"/>
        <dbReference type="Rhea" id="RHEA-COMP:19501"/>
        <dbReference type="ChEBI" id="CHEBI:15378"/>
        <dbReference type="ChEBI" id="CHEBI:29999"/>
        <dbReference type="ChEBI" id="CHEBI:57683"/>
        <dbReference type="ChEBI" id="CHEBI:58211"/>
        <dbReference type="ChEBI" id="CHEBI:137321"/>
        <dbReference type="EC" id="2.4.1.109"/>
    </reaction>
</comment>
<evidence type="ECO:0000256" key="13">
    <source>
        <dbReference type="ARBA" id="ARBA00045102"/>
    </source>
</evidence>
<comment type="function">
    <text evidence="14">Transfers mannose from Dol-P-mannose to Ser or Thr residues on proteins.</text>
</comment>
<keyword evidence="11 14" id="KW-0472">Membrane</keyword>
<evidence type="ECO:0000256" key="6">
    <source>
        <dbReference type="ARBA" id="ARBA00022679"/>
    </source>
</evidence>
<feature type="domain" description="MIR" evidence="15">
    <location>
        <begin position="402"/>
        <end position="458"/>
    </location>
</feature>
<proteinExistence type="inferred from homology"/>
<dbReference type="RefSeq" id="XP_018229393.1">
    <property type="nucleotide sequence ID" value="XM_018374441.1"/>
</dbReference>
<dbReference type="VEuPathDB" id="FungiDB:T551_02178"/>
<keyword evidence="8" id="KW-0677">Repeat</keyword>
<comment type="pathway">
    <text evidence="2 14">Protein modification; protein glycosylation.</text>
</comment>
<dbReference type="GO" id="GO:0005789">
    <property type="term" value="C:endoplasmic reticulum membrane"/>
    <property type="evidence" value="ECO:0007669"/>
    <property type="project" value="UniProtKB-SubCell"/>
</dbReference>
<feature type="transmembrane region" description="Helical" evidence="14">
    <location>
        <begin position="601"/>
        <end position="625"/>
    </location>
</feature>
<sequence length="740" mass="85918">MSAYSTSIFKESLRKRHENNDSNKLSHNTEQELLEQDNKKKDFIKEKKCLVQKKISKCIVLVIVPIILFALALFTRLYRISYSNRVVWDEAHFGKFSSYYIKREFYFDVHPPLGKTLIGLSGYLSGHNGTFIFESGTKYPKPVNYQFMRAFCAVFGALCIPLAYFTAIELNYSFYAAFLVGLMVLFDNSLATISRFILLDSMLLFFSMTTVYSLFKFHSYRLRPFSYRWHKWLFITGVSIGCVCSIKWVGIFITILCGLYTIDDLWVKFGDYKMPKMTYLRHWITRIIALIIVPFLFYALTFWTHFGILNKSGTGDAQMSSLFQANLEGTDINKSPIYIAYGSRVTIKNMAYAGGLLHSHVQTFPEGSTQQQVTCYHHRDGNNDWYVHPIHGMKPVSDEDPIQYLQNNDALRLIHKSTGCNLHSHNIPAPVTKKNSEVSCYGNLTIGDTNDHWVIEVIKDPDWQDTRIKTIKTAFRLRHTSLNCYLRASRTHLPQWGFKQIEVTCDKSNNPKDYFTHWNIEHHWNDRLPAGNVNFYKPSFWHDFVHANIGMMNTNNALIPEKGKKDELASYAWQWPTAIVGIRMCSWDDQVVKFYMLGNPIVYWISTASILIFFVLAIFYTTLITSNTYRALDSFDHFHYSGVYPVLGWALYYLPFFIMKRVLYLHHYFPALLFAILTTGFIFDHFTRSASTIVRSIIFTVAYIAIVATFIHFKDITFGMLGPSTQWAHLQWLSSWKISN</sequence>
<evidence type="ECO:0000256" key="10">
    <source>
        <dbReference type="ARBA" id="ARBA00022989"/>
    </source>
</evidence>
<keyword evidence="7 14" id="KW-0812">Transmembrane</keyword>
<evidence type="ECO:0000256" key="2">
    <source>
        <dbReference type="ARBA" id="ARBA00004922"/>
    </source>
</evidence>
<comment type="similarity">
    <text evidence="3 14">Belongs to the glycosyltransferase 39 family.</text>
</comment>
<evidence type="ECO:0000256" key="9">
    <source>
        <dbReference type="ARBA" id="ARBA00022824"/>
    </source>
</evidence>
<dbReference type="InterPro" id="IPR027005">
    <property type="entry name" value="PMT-like"/>
</dbReference>
<comment type="caution">
    <text evidence="16">The sequence shown here is derived from an EMBL/GenBank/DDBJ whole genome shotgun (WGS) entry which is preliminary data.</text>
</comment>
<dbReference type="PANTHER" id="PTHR10050">
    <property type="entry name" value="DOLICHYL-PHOSPHATE-MANNOSE--PROTEIN MANNOSYLTRANSFERASE"/>
    <property type="match status" value="1"/>
</dbReference>
<dbReference type="InterPro" id="IPR003342">
    <property type="entry name" value="ArnT-like_N"/>
</dbReference>
<keyword evidence="10 14" id="KW-1133">Transmembrane helix</keyword>
<comment type="subcellular location">
    <subcellularLocation>
        <location evidence="1 14">Endoplasmic reticulum membrane</location>
        <topology evidence="1 14">Multi-pass membrane protein</topology>
    </subcellularLocation>
</comment>
<evidence type="ECO:0000256" key="12">
    <source>
        <dbReference type="ARBA" id="ARBA00045085"/>
    </source>
</evidence>
<evidence type="ECO:0000313" key="16">
    <source>
        <dbReference type="EMBL" id="KTW29562.1"/>
    </source>
</evidence>
<evidence type="ECO:0000313" key="17">
    <source>
        <dbReference type="Proteomes" id="UP000053447"/>
    </source>
</evidence>
<feature type="domain" description="MIR" evidence="15">
    <location>
        <begin position="336"/>
        <end position="390"/>
    </location>
</feature>
<dbReference type="eggNOG" id="KOG3359">
    <property type="taxonomic scope" value="Eukaryota"/>
</dbReference>
<reference evidence="17" key="1">
    <citation type="journal article" date="2016" name="Nat. Commun.">
        <title>Genome analysis of three Pneumocystis species reveals adaptation mechanisms to life exclusively in mammalian hosts.</title>
        <authorList>
            <person name="Ma L."/>
            <person name="Chen Z."/>
            <person name="Huang D.W."/>
            <person name="Kutty G."/>
            <person name="Ishihara M."/>
            <person name="Wang H."/>
            <person name="Abouelleil A."/>
            <person name="Bishop L."/>
            <person name="Davey E."/>
            <person name="Deng R."/>
            <person name="Deng X."/>
            <person name="Fan L."/>
            <person name="Fantoni G."/>
            <person name="Fitzgerald M."/>
            <person name="Gogineni E."/>
            <person name="Goldberg J.M."/>
            <person name="Handley G."/>
            <person name="Hu X."/>
            <person name="Huber C."/>
            <person name="Jiao X."/>
            <person name="Jones K."/>
            <person name="Levin J.Z."/>
            <person name="Liu Y."/>
            <person name="Macdonald P."/>
            <person name="Melnikov A."/>
            <person name="Raley C."/>
            <person name="Sassi M."/>
            <person name="Sherman B.T."/>
            <person name="Song X."/>
            <person name="Sykes S."/>
            <person name="Tran B."/>
            <person name="Walsh L."/>
            <person name="Xia Y."/>
            <person name="Yang J."/>
            <person name="Young S."/>
            <person name="Zeng Q."/>
            <person name="Zheng X."/>
            <person name="Stephens R."/>
            <person name="Nusbaum C."/>
            <person name="Birren B.W."/>
            <person name="Azadi P."/>
            <person name="Lempicki R.A."/>
            <person name="Cuomo C.A."/>
            <person name="Kovacs J.A."/>
        </authorList>
    </citation>
    <scope>NUCLEOTIDE SEQUENCE [LARGE SCALE GENOMIC DNA]</scope>
    <source>
        <strain evidence="17">RU7</strain>
    </source>
</reference>
<feature type="transmembrane region" description="Helical" evidence="14">
    <location>
        <begin position="282"/>
        <end position="303"/>
    </location>
</feature>
<keyword evidence="6 14" id="KW-0808">Transferase</keyword>
<dbReference type="Pfam" id="PF02366">
    <property type="entry name" value="PMT"/>
    <property type="match status" value="1"/>
</dbReference>
<feature type="transmembrane region" description="Helical" evidence="14">
    <location>
        <begin position="58"/>
        <end position="78"/>
    </location>
</feature>
<dbReference type="SMART" id="SM00472">
    <property type="entry name" value="MIR"/>
    <property type="match status" value="3"/>
</dbReference>
<dbReference type="PANTHER" id="PTHR10050:SF46">
    <property type="entry name" value="PROTEIN O-MANNOSYL-TRANSFERASE 2"/>
    <property type="match status" value="1"/>
</dbReference>
<dbReference type="Pfam" id="PF02815">
    <property type="entry name" value="MIR"/>
    <property type="match status" value="1"/>
</dbReference>
<evidence type="ECO:0000259" key="15">
    <source>
        <dbReference type="PROSITE" id="PS50919"/>
    </source>
</evidence>
<evidence type="ECO:0000256" key="14">
    <source>
        <dbReference type="RuleBase" id="RU367007"/>
    </source>
</evidence>
<dbReference type="Proteomes" id="UP000053447">
    <property type="component" value="Unassembled WGS sequence"/>
</dbReference>
<evidence type="ECO:0000256" key="8">
    <source>
        <dbReference type="ARBA" id="ARBA00022737"/>
    </source>
</evidence>
<feature type="transmembrane region" description="Helical" evidence="14">
    <location>
        <begin position="235"/>
        <end position="262"/>
    </location>
</feature>
<name>A0A0W4ZMF8_PNEJ7</name>
<dbReference type="UniPathway" id="UPA00378"/>
<dbReference type="AlphaFoldDB" id="A0A0W4ZMF8"/>
<dbReference type="FunFam" id="2.80.10.50:FF:000012">
    <property type="entry name" value="Protein O-mannosyl-transferase 1"/>
    <property type="match status" value="1"/>
</dbReference>
<dbReference type="SUPFAM" id="SSF82109">
    <property type="entry name" value="MIR domain"/>
    <property type="match status" value="1"/>
</dbReference>
<evidence type="ECO:0000256" key="5">
    <source>
        <dbReference type="ARBA" id="ARBA00022676"/>
    </source>
</evidence>
<dbReference type="EC" id="2.4.1.109" evidence="4 14"/>
<dbReference type="Gene3D" id="2.80.10.50">
    <property type="match status" value="1"/>
</dbReference>
<evidence type="ECO:0000256" key="3">
    <source>
        <dbReference type="ARBA" id="ARBA00007222"/>
    </source>
</evidence>
<feature type="domain" description="MIR" evidence="15">
    <location>
        <begin position="465"/>
        <end position="523"/>
    </location>
</feature>
<dbReference type="InterPro" id="IPR032421">
    <property type="entry name" value="PMT_4TMC"/>
</dbReference>
<dbReference type="GO" id="GO:0004169">
    <property type="term" value="F:dolichyl-phosphate-mannose-protein mannosyltransferase activity"/>
    <property type="evidence" value="ECO:0007669"/>
    <property type="project" value="UniProtKB-UniRule"/>
</dbReference>
<feature type="transmembrane region" description="Helical" evidence="14">
    <location>
        <begin position="668"/>
        <end position="687"/>
    </location>
</feature>
<gene>
    <name evidence="16" type="ORF">T551_02178</name>
</gene>
<dbReference type="STRING" id="1408657.A0A0W4ZMF8"/>
<dbReference type="InterPro" id="IPR016093">
    <property type="entry name" value="MIR_motif"/>
</dbReference>
<keyword evidence="5 14" id="KW-0328">Glycosyltransferase</keyword>